<dbReference type="Proteomes" id="UP000183410">
    <property type="component" value="Unassembled WGS sequence"/>
</dbReference>
<dbReference type="InterPro" id="IPR025699">
    <property type="entry name" value="ABC2_memb-like"/>
</dbReference>
<dbReference type="Pfam" id="PF13346">
    <property type="entry name" value="ABC2_membrane_5"/>
    <property type="match status" value="1"/>
</dbReference>
<evidence type="ECO:0000313" key="2">
    <source>
        <dbReference type="EMBL" id="SFF46451.1"/>
    </source>
</evidence>
<protein>
    <submittedName>
        <fullName evidence="2">ABC-2 family transporter protein</fullName>
    </submittedName>
</protein>
<dbReference type="EMBL" id="FONN01000044">
    <property type="protein sequence ID" value="SFF46451.1"/>
    <property type="molecule type" value="Genomic_DNA"/>
</dbReference>
<evidence type="ECO:0000256" key="1">
    <source>
        <dbReference type="SAM" id="Phobius"/>
    </source>
</evidence>
<keyword evidence="1" id="KW-0812">Transmembrane</keyword>
<name>A0A1I2J131_9BACL</name>
<dbReference type="RefSeq" id="WP_046229751.1">
    <property type="nucleotide sequence ID" value="NZ_FONN01000044.1"/>
</dbReference>
<keyword evidence="3" id="KW-1185">Reference proteome</keyword>
<gene>
    <name evidence="2" type="ORF">SAMN04487969_14415</name>
</gene>
<proteinExistence type="predicted"/>
<organism evidence="2 3">
    <name type="scientific">Paenibacillus algorifonticola</name>
    <dbReference type="NCBI Taxonomy" id="684063"/>
    <lineage>
        <taxon>Bacteria</taxon>
        <taxon>Bacillati</taxon>
        <taxon>Bacillota</taxon>
        <taxon>Bacilli</taxon>
        <taxon>Bacillales</taxon>
        <taxon>Paenibacillaceae</taxon>
        <taxon>Paenibacillus</taxon>
    </lineage>
</organism>
<reference evidence="3" key="1">
    <citation type="submission" date="2016-10" db="EMBL/GenBank/DDBJ databases">
        <authorList>
            <person name="Varghese N."/>
            <person name="Submissions S."/>
        </authorList>
    </citation>
    <scope>NUCLEOTIDE SEQUENCE [LARGE SCALE GENOMIC DNA]</scope>
    <source>
        <strain evidence="3">CGMCC 1.10223</strain>
    </source>
</reference>
<feature type="transmembrane region" description="Helical" evidence="1">
    <location>
        <begin position="21"/>
        <end position="47"/>
    </location>
</feature>
<accession>A0A1I2J131</accession>
<feature type="transmembrane region" description="Helical" evidence="1">
    <location>
        <begin position="67"/>
        <end position="84"/>
    </location>
</feature>
<sequence>MQGLIIKDLLVLKSKVKTIPFILLAIVAILAIYYLGSTGVLALNVFIPVYFCALIIPVYQEDEKAGWHNYVFMLIIAEYILLLLV</sequence>
<dbReference type="AlphaFoldDB" id="A0A1I2J131"/>
<dbReference type="OrthoDB" id="2339993at2"/>
<evidence type="ECO:0000313" key="3">
    <source>
        <dbReference type="Proteomes" id="UP000183410"/>
    </source>
</evidence>
<keyword evidence="1" id="KW-1133">Transmembrane helix</keyword>
<keyword evidence="1" id="KW-0472">Membrane</keyword>